<protein>
    <submittedName>
        <fullName evidence="7">Attachment invasion locus protein</fullName>
    </submittedName>
</protein>
<evidence type="ECO:0000256" key="6">
    <source>
        <dbReference type="SAM" id="SignalP"/>
    </source>
</evidence>
<dbReference type="InterPro" id="IPR000758">
    <property type="entry name" value="Enterovir_OMP"/>
</dbReference>
<dbReference type="Gene3D" id="2.40.160.20">
    <property type="match status" value="1"/>
</dbReference>
<keyword evidence="2" id="KW-1134">Transmembrane beta strand</keyword>
<dbReference type="GO" id="GO:0044384">
    <property type="term" value="C:host outer membrane"/>
    <property type="evidence" value="ECO:0007669"/>
    <property type="project" value="InterPro"/>
</dbReference>
<evidence type="ECO:0000313" key="8">
    <source>
        <dbReference type="Proteomes" id="UP000254640"/>
    </source>
</evidence>
<evidence type="ECO:0000256" key="2">
    <source>
        <dbReference type="ARBA" id="ARBA00022452"/>
    </source>
</evidence>
<proteinExistence type="predicted"/>
<dbReference type="RefSeq" id="WP_060679946.1">
    <property type="nucleotide sequence ID" value="NZ_CP077366.1"/>
</dbReference>
<reference evidence="7 8" key="1">
    <citation type="submission" date="2018-06" db="EMBL/GenBank/DDBJ databases">
        <authorList>
            <consortium name="Pathogen Informatics"/>
            <person name="Doyle S."/>
        </authorList>
    </citation>
    <scope>NUCLEOTIDE SEQUENCE [LARGE SCALE GENOMIC DNA]</scope>
    <source>
        <strain evidence="7 8">NCTC9381</strain>
    </source>
</reference>
<dbReference type="PRINTS" id="PR00316">
    <property type="entry name" value="ENTEROVIROMP"/>
</dbReference>
<evidence type="ECO:0000313" key="7">
    <source>
        <dbReference type="EMBL" id="SUB17328.1"/>
    </source>
</evidence>
<keyword evidence="4 6" id="KW-0732">Signal</keyword>
<dbReference type="PANTHER" id="PTHR35892:SF2">
    <property type="entry name" value="OUTER MEMBRANE PROTEIN PAGN"/>
    <property type="match status" value="1"/>
</dbReference>
<keyword evidence="8" id="KW-1185">Reference proteome</keyword>
<dbReference type="InterPro" id="IPR051723">
    <property type="entry name" value="Bact_OM_Invasion-Related"/>
</dbReference>
<dbReference type="GO" id="GO:0016020">
    <property type="term" value="C:membrane"/>
    <property type="evidence" value="ECO:0007669"/>
    <property type="project" value="UniProtKB-SubCell"/>
</dbReference>
<evidence type="ECO:0000256" key="4">
    <source>
        <dbReference type="ARBA" id="ARBA00022729"/>
    </source>
</evidence>
<dbReference type="Pfam" id="PF06316">
    <property type="entry name" value="Ail_Lom"/>
    <property type="match status" value="1"/>
</dbReference>
<feature type="signal peptide" evidence="6">
    <location>
        <begin position="1"/>
        <end position="23"/>
    </location>
</feature>
<dbReference type="GeneID" id="66826282"/>
<accession>A0A379AID6</accession>
<dbReference type="AlphaFoldDB" id="A0A379AID6"/>
<keyword evidence="5" id="KW-0472">Membrane</keyword>
<feature type="chain" id="PRO_5016606384" evidence="6">
    <location>
        <begin position="24"/>
        <end position="190"/>
    </location>
</feature>
<dbReference type="SUPFAM" id="SSF56925">
    <property type="entry name" value="OMPA-like"/>
    <property type="match status" value="1"/>
</dbReference>
<dbReference type="EMBL" id="UGSO01000001">
    <property type="protein sequence ID" value="SUB17328.1"/>
    <property type="molecule type" value="Genomic_DNA"/>
</dbReference>
<dbReference type="PROSITE" id="PS00695">
    <property type="entry name" value="ENT_VIR_OMP_2"/>
    <property type="match status" value="1"/>
</dbReference>
<dbReference type="Proteomes" id="UP000254640">
    <property type="component" value="Unassembled WGS sequence"/>
</dbReference>
<name>A0A379AID6_ENTAG</name>
<dbReference type="PANTHER" id="PTHR35892">
    <property type="entry name" value="OUTER MEMBRANE PROTEIN PAGN-RELATED"/>
    <property type="match status" value="1"/>
</dbReference>
<organism evidence="7 8">
    <name type="scientific">Enterobacter agglomerans</name>
    <name type="common">Erwinia herbicola</name>
    <name type="synonym">Pantoea agglomerans</name>
    <dbReference type="NCBI Taxonomy" id="549"/>
    <lineage>
        <taxon>Bacteria</taxon>
        <taxon>Pseudomonadati</taxon>
        <taxon>Pseudomonadota</taxon>
        <taxon>Gammaproteobacteria</taxon>
        <taxon>Enterobacterales</taxon>
        <taxon>Erwiniaceae</taxon>
        <taxon>Pantoea</taxon>
        <taxon>Pantoea agglomerans group</taxon>
    </lineage>
</organism>
<comment type="subcellular location">
    <subcellularLocation>
        <location evidence="1">Membrane</location>
        <topology evidence="1">Multi-pass membrane protein</topology>
    </subcellularLocation>
</comment>
<evidence type="ECO:0000256" key="3">
    <source>
        <dbReference type="ARBA" id="ARBA00022692"/>
    </source>
</evidence>
<sequence length="190" mass="21119">MTSKMTMLALLCGGLLVGSNALADNHTVSVGYAQSKVEDFKNIRGVNVQYRYEWESPLSVIGSFSYMKGDDSYSEQNDYFDGIEKYNEKIEAKYYSLMAGPAYRINDYVSFYGLIGVARTKVEDKANYQSQYAQYSGSYSESKTSFAYGAGVVVNPISNLSVSVGYEGTRVKYNEDVAINGFNIGVGYRF</sequence>
<keyword evidence="3" id="KW-0812">Transmembrane</keyword>
<gene>
    <name evidence="7" type="primary">ail</name>
    <name evidence="7" type="ORF">NCTC9381_03250</name>
</gene>
<dbReference type="STRING" id="549.BEE12_14340"/>
<evidence type="ECO:0000256" key="1">
    <source>
        <dbReference type="ARBA" id="ARBA00004141"/>
    </source>
</evidence>
<dbReference type="InterPro" id="IPR011250">
    <property type="entry name" value="OMP/PagP_B-barrel"/>
</dbReference>
<evidence type="ECO:0000256" key="5">
    <source>
        <dbReference type="ARBA" id="ARBA00023136"/>
    </source>
</evidence>